<dbReference type="RefSeq" id="WP_147030698.1">
    <property type="nucleotide sequence ID" value="NZ_CP042436.1"/>
</dbReference>
<name>A0A5B8UUW4_9SPHI</name>
<protein>
    <recommendedName>
        <fullName evidence="4">DUF4293 family protein</fullName>
    </recommendedName>
</protein>
<feature type="transmembrane region" description="Helical" evidence="1">
    <location>
        <begin position="51"/>
        <end position="71"/>
    </location>
</feature>
<keyword evidence="1" id="KW-1133">Transmembrane helix</keyword>
<reference evidence="2 3" key="1">
    <citation type="journal article" date="2017" name="Curr. Microbiol.">
        <title>Mucilaginibacter ginsenosidivorans sp. nov., Isolated from Soil of Ginseng Field.</title>
        <authorList>
            <person name="Kim M.M."/>
            <person name="Siddiqi M.Z."/>
            <person name="Im W.T."/>
        </authorList>
    </citation>
    <scope>NUCLEOTIDE SEQUENCE [LARGE SCALE GENOMIC DNA]</scope>
    <source>
        <strain evidence="2 3">Gsoil 3017</strain>
    </source>
</reference>
<keyword evidence="1" id="KW-0472">Membrane</keyword>
<feature type="transmembrane region" description="Helical" evidence="1">
    <location>
        <begin position="107"/>
        <end position="126"/>
    </location>
</feature>
<dbReference type="KEGG" id="mgin:FRZ54_05820"/>
<evidence type="ECO:0000313" key="3">
    <source>
        <dbReference type="Proteomes" id="UP000321479"/>
    </source>
</evidence>
<dbReference type="Proteomes" id="UP000321479">
    <property type="component" value="Chromosome"/>
</dbReference>
<feature type="transmembrane region" description="Helical" evidence="1">
    <location>
        <begin position="83"/>
        <end position="101"/>
    </location>
</feature>
<dbReference type="OrthoDB" id="1909107at2"/>
<evidence type="ECO:0008006" key="4">
    <source>
        <dbReference type="Google" id="ProtNLM"/>
    </source>
</evidence>
<sequence>MKQFLRLVTAALLLFNAGGAVYGGLNLVMFPDGSRLHLSPGLLRHSMFSDYFIPGLLLLLSNGVLGLWTLVTVLLRTKLYCRFVILQGGILFSWIIIQVLMIQTTSFFHYILASIGLLLVLIGYILNKLEASHE</sequence>
<keyword evidence="1" id="KW-0812">Transmembrane</keyword>
<dbReference type="EMBL" id="CP042436">
    <property type="protein sequence ID" value="QEC62121.1"/>
    <property type="molecule type" value="Genomic_DNA"/>
</dbReference>
<proteinExistence type="predicted"/>
<evidence type="ECO:0000256" key="1">
    <source>
        <dbReference type="SAM" id="Phobius"/>
    </source>
</evidence>
<gene>
    <name evidence="2" type="ORF">FRZ54_05820</name>
</gene>
<dbReference type="AlphaFoldDB" id="A0A5B8UUW4"/>
<organism evidence="2 3">
    <name type="scientific">Mucilaginibacter ginsenosidivorans</name>
    <dbReference type="NCBI Taxonomy" id="398053"/>
    <lineage>
        <taxon>Bacteria</taxon>
        <taxon>Pseudomonadati</taxon>
        <taxon>Bacteroidota</taxon>
        <taxon>Sphingobacteriia</taxon>
        <taxon>Sphingobacteriales</taxon>
        <taxon>Sphingobacteriaceae</taxon>
        <taxon>Mucilaginibacter</taxon>
    </lineage>
</organism>
<accession>A0A5B8UUW4</accession>
<keyword evidence="3" id="KW-1185">Reference proteome</keyword>
<evidence type="ECO:0000313" key="2">
    <source>
        <dbReference type="EMBL" id="QEC62121.1"/>
    </source>
</evidence>